<evidence type="ECO:0000313" key="3">
    <source>
        <dbReference type="EMBL" id="MDM8201990.1"/>
    </source>
</evidence>
<dbReference type="Gene3D" id="3.40.140.10">
    <property type="entry name" value="Cytidine Deaminase, domain 2"/>
    <property type="match status" value="1"/>
</dbReference>
<dbReference type="CDD" id="cd01283">
    <property type="entry name" value="cytidine_deaminase"/>
    <property type="match status" value="1"/>
</dbReference>
<reference evidence="3 4" key="1">
    <citation type="submission" date="2023-06" db="EMBL/GenBank/DDBJ databases">
        <title>Identification and characterization of horizontal gene transfer across gut microbiota members of farm animals based on homology search.</title>
        <authorList>
            <person name="Schwarzerova J."/>
            <person name="Nykrynova M."/>
            <person name="Jureckova K."/>
            <person name="Cejkova D."/>
            <person name="Rychlik I."/>
        </authorList>
    </citation>
    <scope>NUCLEOTIDE SEQUENCE [LARGE SCALE GENOMIC DNA]</scope>
    <source>
        <strain evidence="3 4">ET340</strain>
    </source>
</reference>
<comment type="similarity">
    <text evidence="1">Belongs to the cytidine and deoxycytidylate deaminase family.</text>
</comment>
<sequence length="133" mass="14430">MEFEELYEQAKAVLAPKRLSPWAESGGVGAAILTKGGNVYRGVCIDTACSMGFCAEHAAAAAMITAGEHVIDKIVAVNWDGKVLPPCGRCREFLSQLAEENRNAQVLVREGVVVTLEQLLPWDWREAANNDSQ</sequence>
<proteinExistence type="inferred from homology"/>
<dbReference type="InterPro" id="IPR016193">
    <property type="entry name" value="Cytidine_deaminase-like"/>
</dbReference>
<gene>
    <name evidence="3" type="ORF">QUW08_11910</name>
</gene>
<dbReference type="RefSeq" id="WP_289600393.1">
    <property type="nucleotide sequence ID" value="NZ_JAUDCL010000024.1"/>
</dbReference>
<accession>A0ABT7USW9</accession>
<dbReference type="PANTHER" id="PTHR11644:SF2">
    <property type="entry name" value="CYTIDINE DEAMINASE"/>
    <property type="match status" value="1"/>
</dbReference>
<dbReference type="Pfam" id="PF00383">
    <property type="entry name" value="dCMP_cyt_deam_1"/>
    <property type="match status" value="1"/>
</dbReference>
<comment type="caution">
    <text evidence="3">The sequence shown here is derived from an EMBL/GenBank/DDBJ whole genome shotgun (WGS) entry which is preliminary data.</text>
</comment>
<evidence type="ECO:0000259" key="2">
    <source>
        <dbReference type="PROSITE" id="PS51747"/>
    </source>
</evidence>
<dbReference type="InterPro" id="IPR002125">
    <property type="entry name" value="CMP_dCMP_dom"/>
</dbReference>
<dbReference type="EMBL" id="JAUDCL010000024">
    <property type="protein sequence ID" value="MDM8201990.1"/>
    <property type="molecule type" value="Genomic_DNA"/>
</dbReference>
<name>A0ABT7USW9_9FIRM</name>
<organism evidence="3 4">
    <name type="scientific">Allofournierella massiliensis</name>
    <dbReference type="NCBI Taxonomy" id="1650663"/>
    <lineage>
        <taxon>Bacteria</taxon>
        <taxon>Bacillati</taxon>
        <taxon>Bacillota</taxon>
        <taxon>Clostridia</taxon>
        <taxon>Eubacteriales</taxon>
        <taxon>Oscillospiraceae</taxon>
        <taxon>Allofournierella</taxon>
    </lineage>
</organism>
<dbReference type="PROSITE" id="PS51747">
    <property type="entry name" value="CYT_DCMP_DEAMINASES_2"/>
    <property type="match status" value="1"/>
</dbReference>
<dbReference type="InterPro" id="IPR050202">
    <property type="entry name" value="Cyt/Deoxycyt_deaminase"/>
</dbReference>
<evidence type="ECO:0000313" key="4">
    <source>
        <dbReference type="Proteomes" id="UP001529380"/>
    </source>
</evidence>
<dbReference type="PANTHER" id="PTHR11644">
    <property type="entry name" value="CYTIDINE DEAMINASE"/>
    <property type="match status" value="1"/>
</dbReference>
<feature type="domain" description="CMP/dCMP-type deaminase" evidence="2">
    <location>
        <begin position="4"/>
        <end position="127"/>
    </location>
</feature>
<dbReference type="Proteomes" id="UP001529380">
    <property type="component" value="Unassembled WGS sequence"/>
</dbReference>
<keyword evidence="4" id="KW-1185">Reference proteome</keyword>
<protein>
    <submittedName>
        <fullName evidence="3">Cytidine deaminase</fullName>
    </submittedName>
</protein>
<evidence type="ECO:0000256" key="1">
    <source>
        <dbReference type="ARBA" id="ARBA00006576"/>
    </source>
</evidence>
<dbReference type="SUPFAM" id="SSF53927">
    <property type="entry name" value="Cytidine deaminase-like"/>
    <property type="match status" value="1"/>
</dbReference>